<dbReference type="PANTHER" id="PTHR43340">
    <property type="entry name" value="HYPOXANTHINE-GUANINE PHOSPHORIBOSYLTRANSFERASE"/>
    <property type="match status" value="1"/>
</dbReference>
<dbReference type="Pfam" id="PF00156">
    <property type="entry name" value="Pribosyltran"/>
    <property type="match status" value="1"/>
</dbReference>
<evidence type="ECO:0000313" key="17">
    <source>
        <dbReference type="EMBL" id="ARN83873.1"/>
    </source>
</evidence>
<dbReference type="Proteomes" id="UP000193978">
    <property type="component" value="Chromosome"/>
</dbReference>
<dbReference type="NCBIfam" id="TIGR01203">
    <property type="entry name" value="HGPRTase"/>
    <property type="match status" value="1"/>
</dbReference>
<comment type="subcellular location">
    <subcellularLocation>
        <location evidence="2 15">Cytoplasm</location>
    </subcellularLocation>
</comment>
<evidence type="ECO:0000256" key="6">
    <source>
        <dbReference type="ARBA" id="ARBA00022490"/>
    </source>
</evidence>
<dbReference type="Gene3D" id="3.40.50.2020">
    <property type="match status" value="1"/>
</dbReference>
<dbReference type="GO" id="GO:0006166">
    <property type="term" value="P:purine ribonucleoside salvage"/>
    <property type="evidence" value="ECO:0007669"/>
    <property type="project" value="UniProtKB-KW"/>
</dbReference>
<sequence length="173" mass="18864">MASIRVLFREAEIAARVEALAGEIVQAIPGDFVMVGLLKGAAFFVADLARALDRAGACPEIEFLRLSSYGLATASSGEVRLLGDLPSGIEGRRVLLIDDIVDTGRSIAFAAASLRERDIGDLWTCALLDKPQRREVEVRIDFIGFQIEDVFVAGYGVDHAEKYRHLPYIGIVE</sequence>
<comment type="catalytic activity">
    <reaction evidence="14">
        <text>IMP + diphosphate = hypoxanthine + 5-phospho-alpha-D-ribose 1-diphosphate</text>
        <dbReference type="Rhea" id="RHEA:17973"/>
        <dbReference type="ChEBI" id="CHEBI:17368"/>
        <dbReference type="ChEBI" id="CHEBI:33019"/>
        <dbReference type="ChEBI" id="CHEBI:58017"/>
        <dbReference type="ChEBI" id="CHEBI:58053"/>
        <dbReference type="EC" id="2.4.2.8"/>
    </reaction>
    <physiologicalReaction direction="right-to-left" evidence="14">
        <dbReference type="Rhea" id="RHEA:17975"/>
    </physiologicalReaction>
</comment>
<evidence type="ECO:0000256" key="11">
    <source>
        <dbReference type="ARBA" id="ARBA00022741"/>
    </source>
</evidence>
<keyword evidence="8 15" id="KW-0808">Transferase</keyword>
<dbReference type="GO" id="GO:0052657">
    <property type="term" value="F:guanine phosphoribosyltransferase activity"/>
    <property type="evidence" value="ECO:0007669"/>
    <property type="project" value="RHEA"/>
</dbReference>
<dbReference type="UniPathway" id="UPA00591">
    <property type="reaction ID" value="UER00648"/>
</dbReference>
<dbReference type="GO" id="GO:0006178">
    <property type="term" value="P:guanine salvage"/>
    <property type="evidence" value="ECO:0007669"/>
    <property type="project" value="TreeGrafter"/>
</dbReference>
<keyword evidence="7 15" id="KW-0328">Glycosyltransferase</keyword>
<dbReference type="GO" id="GO:0004422">
    <property type="term" value="F:hypoxanthine phosphoribosyltransferase activity"/>
    <property type="evidence" value="ECO:0007669"/>
    <property type="project" value="InterPro"/>
</dbReference>
<evidence type="ECO:0000256" key="10">
    <source>
        <dbReference type="ARBA" id="ARBA00022726"/>
    </source>
</evidence>
<dbReference type="GO" id="GO:0000166">
    <property type="term" value="F:nucleotide binding"/>
    <property type="evidence" value="ECO:0007669"/>
    <property type="project" value="UniProtKB-KW"/>
</dbReference>
<keyword evidence="18" id="KW-1185">Reference proteome</keyword>
<dbReference type="PANTHER" id="PTHR43340:SF1">
    <property type="entry name" value="HYPOXANTHINE PHOSPHORIBOSYLTRANSFERASE"/>
    <property type="match status" value="1"/>
</dbReference>
<evidence type="ECO:0000256" key="15">
    <source>
        <dbReference type="RuleBase" id="RU364099"/>
    </source>
</evidence>
<dbReference type="AlphaFoldDB" id="A0A1W6N204"/>
<dbReference type="STRING" id="655015.B1812_21360"/>
<evidence type="ECO:0000256" key="7">
    <source>
        <dbReference type="ARBA" id="ARBA00022676"/>
    </source>
</evidence>
<dbReference type="GO" id="GO:0000287">
    <property type="term" value="F:magnesium ion binding"/>
    <property type="evidence" value="ECO:0007669"/>
    <property type="project" value="TreeGrafter"/>
</dbReference>
<evidence type="ECO:0000256" key="8">
    <source>
        <dbReference type="ARBA" id="ARBA00022679"/>
    </source>
</evidence>
<dbReference type="GO" id="GO:0005829">
    <property type="term" value="C:cytosol"/>
    <property type="evidence" value="ECO:0007669"/>
    <property type="project" value="TreeGrafter"/>
</dbReference>
<comment type="catalytic activity">
    <reaction evidence="13">
        <text>GMP + diphosphate = guanine + 5-phospho-alpha-D-ribose 1-diphosphate</text>
        <dbReference type="Rhea" id="RHEA:25424"/>
        <dbReference type="ChEBI" id="CHEBI:16235"/>
        <dbReference type="ChEBI" id="CHEBI:33019"/>
        <dbReference type="ChEBI" id="CHEBI:58017"/>
        <dbReference type="ChEBI" id="CHEBI:58115"/>
        <dbReference type="EC" id="2.4.2.8"/>
    </reaction>
    <physiologicalReaction direction="right-to-left" evidence="13">
        <dbReference type="Rhea" id="RHEA:25426"/>
    </physiologicalReaction>
</comment>
<dbReference type="EC" id="2.4.2.8" evidence="5 15"/>
<evidence type="ECO:0000259" key="16">
    <source>
        <dbReference type="Pfam" id="PF00156"/>
    </source>
</evidence>
<evidence type="ECO:0000256" key="12">
    <source>
        <dbReference type="ARBA" id="ARBA00022842"/>
    </source>
</evidence>
<evidence type="ECO:0000256" key="14">
    <source>
        <dbReference type="ARBA" id="ARBA00049402"/>
    </source>
</evidence>
<name>A0A1W6N204_9HYPH</name>
<keyword evidence="12 15" id="KW-0460">Magnesium</keyword>
<dbReference type="RefSeq" id="WP_085773894.1">
    <property type="nucleotide sequence ID" value="NZ_AP027149.1"/>
</dbReference>
<organism evidence="17 18">
    <name type="scientific">Methylocystis bryophila</name>
    <dbReference type="NCBI Taxonomy" id="655015"/>
    <lineage>
        <taxon>Bacteria</taxon>
        <taxon>Pseudomonadati</taxon>
        <taxon>Pseudomonadota</taxon>
        <taxon>Alphaproteobacteria</taxon>
        <taxon>Hyphomicrobiales</taxon>
        <taxon>Methylocystaceae</taxon>
        <taxon>Methylocystis</taxon>
    </lineage>
</organism>
<evidence type="ECO:0000256" key="4">
    <source>
        <dbReference type="ARBA" id="ARBA00008391"/>
    </source>
</evidence>
<evidence type="ECO:0000256" key="2">
    <source>
        <dbReference type="ARBA" id="ARBA00004496"/>
    </source>
</evidence>
<dbReference type="InterPro" id="IPR000836">
    <property type="entry name" value="PRTase_dom"/>
</dbReference>
<feature type="domain" description="Phosphoribosyltransferase" evidence="16">
    <location>
        <begin position="12"/>
        <end position="158"/>
    </location>
</feature>
<dbReference type="EMBL" id="CP019948">
    <property type="protein sequence ID" value="ARN83873.1"/>
    <property type="molecule type" value="Genomic_DNA"/>
</dbReference>
<dbReference type="GO" id="GO:0032264">
    <property type="term" value="P:IMP salvage"/>
    <property type="evidence" value="ECO:0007669"/>
    <property type="project" value="UniProtKB-UniPathway"/>
</dbReference>
<dbReference type="SUPFAM" id="SSF53271">
    <property type="entry name" value="PRTase-like"/>
    <property type="match status" value="1"/>
</dbReference>
<evidence type="ECO:0000313" key="18">
    <source>
        <dbReference type="Proteomes" id="UP000193978"/>
    </source>
</evidence>
<evidence type="ECO:0000256" key="5">
    <source>
        <dbReference type="ARBA" id="ARBA00011895"/>
    </source>
</evidence>
<gene>
    <name evidence="17" type="ORF">B1812_21360</name>
</gene>
<dbReference type="InterPro" id="IPR050408">
    <property type="entry name" value="HGPRT"/>
</dbReference>
<dbReference type="GO" id="GO:0032263">
    <property type="term" value="P:GMP salvage"/>
    <property type="evidence" value="ECO:0007669"/>
    <property type="project" value="TreeGrafter"/>
</dbReference>
<comment type="pathway">
    <text evidence="3 15">Purine metabolism; IMP biosynthesis via salvage pathway; IMP from hypoxanthine: step 1/1.</text>
</comment>
<protein>
    <recommendedName>
        <fullName evidence="5 15">Hypoxanthine phosphoribosyltransferase</fullName>
        <ecNumber evidence="5 15">2.4.2.8</ecNumber>
    </recommendedName>
</protein>
<dbReference type="CDD" id="cd06223">
    <property type="entry name" value="PRTases_typeI"/>
    <property type="match status" value="1"/>
</dbReference>
<dbReference type="InterPro" id="IPR029057">
    <property type="entry name" value="PRTase-like"/>
</dbReference>
<dbReference type="InterPro" id="IPR005904">
    <property type="entry name" value="Hxn_phspho_trans"/>
</dbReference>
<dbReference type="GO" id="GO:0046100">
    <property type="term" value="P:hypoxanthine metabolic process"/>
    <property type="evidence" value="ECO:0007669"/>
    <property type="project" value="TreeGrafter"/>
</dbReference>
<keyword evidence="6 15" id="KW-0963">Cytoplasm</keyword>
<accession>A0A1W6N204</accession>
<dbReference type="KEGG" id="mbry:B1812_21360"/>
<keyword evidence="9 15" id="KW-0479">Metal-binding</keyword>
<proteinExistence type="inferred from homology"/>
<comment type="similarity">
    <text evidence="4 15">Belongs to the purine/pyrimidine phosphoribosyltransferase family.</text>
</comment>
<comment type="cofactor">
    <cofactor evidence="1 15">
        <name>Mg(2+)</name>
        <dbReference type="ChEBI" id="CHEBI:18420"/>
    </cofactor>
</comment>
<evidence type="ECO:0000256" key="1">
    <source>
        <dbReference type="ARBA" id="ARBA00001946"/>
    </source>
</evidence>
<keyword evidence="11 15" id="KW-0547">Nucleotide-binding</keyword>
<keyword evidence="10 15" id="KW-0660">Purine salvage</keyword>
<reference evidence="17 18" key="1">
    <citation type="submission" date="2017-02" db="EMBL/GenBank/DDBJ databases">
        <authorList>
            <person name="Peterson S.W."/>
        </authorList>
    </citation>
    <scope>NUCLEOTIDE SEQUENCE [LARGE SCALE GENOMIC DNA]</scope>
    <source>
        <strain evidence="17 18">S285</strain>
    </source>
</reference>
<evidence type="ECO:0000256" key="9">
    <source>
        <dbReference type="ARBA" id="ARBA00022723"/>
    </source>
</evidence>
<evidence type="ECO:0000256" key="3">
    <source>
        <dbReference type="ARBA" id="ARBA00004669"/>
    </source>
</evidence>
<evidence type="ECO:0000256" key="13">
    <source>
        <dbReference type="ARBA" id="ARBA00048811"/>
    </source>
</evidence>